<name>A0A815VK75_ADIRI</name>
<organism evidence="1 2">
    <name type="scientific">Adineta ricciae</name>
    <name type="common">Rotifer</name>
    <dbReference type="NCBI Taxonomy" id="249248"/>
    <lineage>
        <taxon>Eukaryota</taxon>
        <taxon>Metazoa</taxon>
        <taxon>Spiralia</taxon>
        <taxon>Gnathifera</taxon>
        <taxon>Rotifera</taxon>
        <taxon>Eurotatoria</taxon>
        <taxon>Bdelloidea</taxon>
        <taxon>Adinetida</taxon>
        <taxon>Adinetidae</taxon>
        <taxon>Adineta</taxon>
    </lineage>
</organism>
<reference evidence="1" key="1">
    <citation type="submission" date="2021-02" db="EMBL/GenBank/DDBJ databases">
        <authorList>
            <person name="Nowell W R."/>
        </authorList>
    </citation>
    <scope>NUCLEOTIDE SEQUENCE</scope>
</reference>
<sequence length="367" mass="42666">MPQKSKRRSQSAAAIRSRWVKKNIDQPGDVFNPEISINIPDADDDQKEKDILKNNINILDIGNLFEIIKQDTSLRSLSVLLHLSLMCFDIPWQKIDSFLKDIGGLSAESCNKWSRILIEEDLEEFLEDHRGGKHTESFFDIYPELESLAKLYAVEACKRKAASFTCWELAKYLDDQYYEVTEEVKNTQQLIRSEKACHLDLQRWGCKFDRNTAKPYWEGHERPDVVEARTKFVQNFLTNQDKYYRLEEGKDPQWNTPKKSPTVLIFHDESCFRSGETAAKRWFYSDDTITFFNKGRGRSLMVSDFLIAHPNNPFFQLSQDEWKAAVEKYPELLEDDGIQYIERSASGSIQVGFGGYFDNDAIINQFT</sequence>
<dbReference type="OrthoDB" id="6511194at2759"/>
<proteinExistence type="predicted"/>
<dbReference type="Proteomes" id="UP000663852">
    <property type="component" value="Unassembled WGS sequence"/>
</dbReference>
<dbReference type="AlphaFoldDB" id="A0A815VK75"/>
<feature type="non-terminal residue" evidence="1">
    <location>
        <position position="1"/>
    </location>
</feature>
<evidence type="ECO:0000313" key="1">
    <source>
        <dbReference type="EMBL" id="CAF1536310.1"/>
    </source>
</evidence>
<dbReference type="EMBL" id="CAJNOJ010000969">
    <property type="protein sequence ID" value="CAF1536310.1"/>
    <property type="molecule type" value="Genomic_DNA"/>
</dbReference>
<accession>A0A815VK75</accession>
<protein>
    <submittedName>
        <fullName evidence="1">Uncharacterized protein</fullName>
    </submittedName>
</protein>
<evidence type="ECO:0000313" key="2">
    <source>
        <dbReference type="Proteomes" id="UP000663852"/>
    </source>
</evidence>
<comment type="caution">
    <text evidence="1">The sequence shown here is derived from an EMBL/GenBank/DDBJ whole genome shotgun (WGS) entry which is preliminary data.</text>
</comment>
<gene>
    <name evidence="1" type="ORF">EDS130_LOCUS44974</name>
</gene>